<dbReference type="AlphaFoldDB" id="A0A2T1FQ51"/>
<evidence type="ECO:0000256" key="9">
    <source>
        <dbReference type="ARBA" id="ARBA00048531"/>
    </source>
</evidence>
<comment type="caution">
    <text evidence="11">The sequence shown here is derived from an EMBL/GenBank/DDBJ whole genome shotgun (WGS) entry which is preliminary data.</text>
</comment>
<dbReference type="NCBIfam" id="TIGR01140">
    <property type="entry name" value="L_thr_O3P_dcar"/>
    <property type="match status" value="1"/>
</dbReference>
<evidence type="ECO:0000259" key="10">
    <source>
        <dbReference type="Pfam" id="PF00155"/>
    </source>
</evidence>
<comment type="pathway">
    <text evidence="3">Cofactor biosynthesis; adenosylcobalamin biosynthesis.</text>
</comment>
<evidence type="ECO:0000313" key="12">
    <source>
        <dbReference type="Proteomes" id="UP000238937"/>
    </source>
</evidence>
<dbReference type="Proteomes" id="UP000238937">
    <property type="component" value="Unassembled WGS sequence"/>
</dbReference>
<dbReference type="InterPro" id="IPR004838">
    <property type="entry name" value="NHTrfase_class1_PyrdxlP-BS"/>
</dbReference>
<dbReference type="GO" id="GO:0009236">
    <property type="term" value="P:cobalamin biosynthetic process"/>
    <property type="evidence" value="ECO:0007669"/>
    <property type="project" value="UniProtKB-UniPathway"/>
</dbReference>
<proteinExistence type="predicted"/>
<evidence type="ECO:0000256" key="5">
    <source>
        <dbReference type="ARBA" id="ARBA00022573"/>
    </source>
</evidence>
<keyword evidence="12" id="KW-1185">Reference proteome</keyword>
<accession>A0A2T1FQ51</accession>
<dbReference type="PROSITE" id="PS51257">
    <property type="entry name" value="PROKAR_LIPOPROTEIN"/>
    <property type="match status" value="1"/>
</dbReference>
<comment type="cofactor">
    <cofactor evidence="1">
        <name>pyridoxal 5'-phosphate</name>
        <dbReference type="ChEBI" id="CHEBI:597326"/>
    </cofactor>
</comment>
<dbReference type="PROSITE" id="PS00105">
    <property type="entry name" value="AA_TRANSFER_CLASS_1"/>
    <property type="match status" value="1"/>
</dbReference>
<comment type="function">
    <text evidence="2">Decarboxylates L-threonine-O-3-phosphate to yield (R)-1-amino-2-propanol O-2-phosphate, the precursor for the linkage between the nucleotide loop and the corrin ring in cobalamin.</text>
</comment>
<dbReference type="Gene3D" id="3.40.640.10">
    <property type="entry name" value="Type I PLP-dependent aspartate aminotransferase-like (Major domain)"/>
    <property type="match status" value="1"/>
</dbReference>
<keyword evidence="6" id="KW-0663">Pyridoxal phosphate</keyword>
<dbReference type="InterPro" id="IPR015421">
    <property type="entry name" value="PyrdxlP-dep_Trfase_major"/>
</dbReference>
<dbReference type="PANTHER" id="PTHR42885:SF1">
    <property type="entry name" value="THREONINE-PHOSPHATE DECARBOXYLASE"/>
    <property type="match status" value="1"/>
</dbReference>
<dbReference type="InterPro" id="IPR015424">
    <property type="entry name" value="PyrdxlP-dep_Trfase"/>
</dbReference>
<protein>
    <recommendedName>
        <fullName evidence="4">threonine-phosphate decarboxylase</fullName>
        <ecNumber evidence="4">4.1.1.81</ecNumber>
    </recommendedName>
    <alternativeName>
        <fullName evidence="8">L-threonine-O-3-phosphate decarboxylase</fullName>
    </alternativeName>
</protein>
<dbReference type="Gene3D" id="3.90.1150.10">
    <property type="entry name" value="Aspartate Aminotransferase, domain 1"/>
    <property type="match status" value="1"/>
</dbReference>
<dbReference type="Pfam" id="PF00155">
    <property type="entry name" value="Aminotran_1_2"/>
    <property type="match status" value="1"/>
</dbReference>
<dbReference type="InterPro" id="IPR004839">
    <property type="entry name" value="Aminotransferase_I/II_large"/>
</dbReference>
<evidence type="ECO:0000256" key="8">
    <source>
        <dbReference type="ARBA" id="ARBA00029996"/>
    </source>
</evidence>
<evidence type="ECO:0000256" key="6">
    <source>
        <dbReference type="ARBA" id="ARBA00022898"/>
    </source>
</evidence>
<comment type="catalytic activity">
    <reaction evidence="9">
        <text>O-phospho-L-threonine + H(+) = (R)-1-aminopropan-2-yl phosphate + CO2</text>
        <dbReference type="Rhea" id="RHEA:11492"/>
        <dbReference type="ChEBI" id="CHEBI:15378"/>
        <dbReference type="ChEBI" id="CHEBI:16526"/>
        <dbReference type="ChEBI" id="CHEBI:58563"/>
        <dbReference type="ChEBI" id="CHEBI:58675"/>
        <dbReference type="EC" id="4.1.1.81"/>
    </reaction>
</comment>
<dbReference type="InterPro" id="IPR015422">
    <property type="entry name" value="PyrdxlP-dep_Trfase_small"/>
</dbReference>
<dbReference type="EC" id="4.1.1.81" evidence="4"/>
<dbReference type="GO" id="GO:0048472">
    <property type="term" value="F:threonine-phosphate decarboxylase activity"/>
    <property type="evidence" value="ECO:0007669"/>
    <property type="project" value="UniProtKB-EC"/>
</dbReference>
<evidence type="ECO:0000256" key="1">
    <source>
        <dbReference type="ARBA" id="ARBA00001933"/>
    </source>
</evidence>
<reference evidence="11 12" key="1">
    <citation type="submission" date="2018-03" db="EMBL/GenBank/DDBJ databases">
        <title>The ancient ancestry and fast evolution of plastids.</title>
        <authorList>
            <person name="Moore K.R."/>
            <person name="Magnabosco C."/>
            <person name="Momper L."/>
            <person name="Gold D.A."/>
            <person name="Bosak T."/>
            <person name="Fournier G.P."/>
        </authorList>
    </citation>
    <scope>NUCLEOTIDE SEQUENCE [LARGE SCALE GENOMIC DNA]</scope>
    <source>
        <strain evidence="11 12">CCALA 037</strain>
    </source>
</reference>
<dbReference type="OrthoDB" id="9813612at2"/>
<evidence type="ECO:0000313" key="11">
    <source>
        <dbReference type="EMBL" id="PSB47061.1"/>
    </source>
</evidence>
<name>A0A2T1FQ51_9CYAN</name>
<dbReference type="CDD" id="cd00609">
    <property type="entry name" value="AAT_like"/>
    <property type="match status" value="1"/>
</dbReference>
<sequence length="357" mass="40063">MNRPKHGGNPSWAATVAGCSPSLILDFSASISPLGPPSTALAAIKLHIDNLTNYPNPDYPELCQAIASHHQIPARWVLPGNGAAELLTWAGWEFSKLNTTLLPTPAFGDYWRSLQTFGTRIIERSMMMDDGEIGDLDFALRHLPTEIPHSLGLIVNNPHNPTGQIWSQKTILAYLSEFELVVVDESFMDFLPPTEQQSLIPFVAEYPNLVILRSLTKFYSLPGLRMGYCIAHPDRLRRWKNWRDPWPVNSLAAAAAIAVLGDTEFDRSTWDWLAAARSRLFEGLKQITGLHPYPGAANFILVRSDRSVTELQTKLLEQHQILIRDCISFPELGDRFFRVAVRTISENDRLLVALRSI</sequence>
<evidence type="ECO:0000256" key="3">
    <source>
        <dbReference type="ARBA" id="ARBA00004953"/>
    </source>
</evidence>
<evidence type="ECO:0000256" key="4">
    <source>
        <dbReference type="ARBA" id="ARBA00012285"/>
    </source>
</evidence>
<dbReference type="EMBL" id="PVWO01000467">
    <property type="protein sequence ID" value="PSB47061.1"/>
    <property type="molecule type" value="Genomic_DNA"/>
</dbReference>
<dbReference type="SUPFAM" id="SSF53383">
    <property type="entry name" value="PLP-dependent transferases"/>
    <property type="match status" value="1"/>
</dbReference>
<dbReference type="PANTHER" id="PTHR42885">
    <property type="entry name" value="HISTIDINOL-PHOSPHATE AMINOTRANSFERASE-RELATED"/>
    <property type="match status" value="1"/>
</dbReference>
<dbReference type="InterPro" id="IPR005860">
    <property type="entry name" value="CobD"/>
</dbReference>
<dbReference type="UniPathway" id="UPA00148"/>
<gene>
    <name evidence="11" type="ORF">C7B77_24530</name>
</gene>
<keyword evidence="5" id="KW-0169">Cobalamin biosynthesis</keyword>
<evidence type="ECO:0000256" key="7">
    <source>
        <dbReference type="ARBA" id="ARBA00023239"/>
    </source>
</evidence>
<dbReference type="GO" id="GO:0030170">
    <property type="term" value="F:pyridoxal phosphate binding"/>
    <property type="evidence" value="ECO:0007669"/>
    <property type="project" value="InterPro"/>
</dbReference>
<keyword evidence="7" id="KW-0456">Lyase</keyword>
<evidence type="ECO:0000256" key="2">
    <source>
        <dbReference type="ARBA" id="ARBA00003444"/>
    </source>
</evidence>
<dbReference type="RefSeq" id="WP_106311099.1">
    <property type="nucleotide sequence ID" value="NZ_PVWO01000467.1"/>
</dbReference>
<organism evidence="11 12">
    <name type="scientific">Chamaesiphon polymorphus CCALA 037</name>
    <dbReference type="NCBI Taxonomy" id="2107692"/>
    <lineage>
        <taxon>Bacteria</taxon>
        <taxon>Bacillati</taxon>
        <taxon>Cyanobacteriota</taxon>
        <taxon>Cyanophyceae</taxon>
        <taxon>Gomontiellales</taxon>
        <taxon>Chamaesiphonaceae</taxon>
        <taxon>Chamaesiphon</taxon>
    </lineage>
</organism>
<feature type="domain" description="Aminotransferase class I/classII large" evidence="10">
    <location>
        <begin position="32"/>
        <end position="354"/>
    </location>
</feature>